<feature type="domain" description="YegS/DAGK C-terminal" evidence="1">
    <location>
        <begin position="2"/>
        <end position="79"/>
    </location>
</feature>
<gene>
    <name evidence="2" type="ORF">BGZ65_000333</name>
</gene>
<proteinExistence type="predicted"/>
<dbReference type="OrthoDB" id="336240at2759"/>
<protein>
    <recommendedName>
        <fullName evidence="1">YegS/DAGK C-terminal domain-containing protein</fullName>
    </recommendedName>
</protein>
<evidence type="ECO:0000313" key="3">
    <source>
        <dbReference type="Proteomes" id="UP000749646"/>
    </source>
</evidence>
<reference evidence="2" key="1">
    <citation type="journal article" date="2020" name="Fungal Divers.">
        <title>Resolving the Mortierellaceae phylogeny through synthesis of multi-gene phylogenetics and phylogenomics.</title>
        <authorList>
            <person name="Vandepol N."/>
            <person name="Liber J."/>
            <person name="Desiro A."/>
            <person name="Na H."/>
            <person name="Kennedy M."/>
            <person name="Barry K."/>
            <person name="Grigoriev I.V."/>
            <person name="Miller A.N."/>
            <person name="O'Donnell K."/>
            <person name="Stajich J.E."/>
            <person name="Bonito G."/>
        </authorList>
    </citation>
    <scope>NUCLEOTIDE SEQUENCE</scope>
    <source>
        <strain evidence="2">MES-2147</strain>
    </source>
</reference>
<dbReference type="Pfam" id="PF19279">
    <property type="entry name" value="YegS_C"/>
    <property type="match status" value="1"/>
</dbReference>
<organism evidence="2 3">
    <name type="scientific">Modicella reniformis</name>
    <dbReference type="NCBI Taxonomy" id="1440133"/>
    <lineage>
        <taxon>Eukaryota</taxon>
        <taxon>Fungi</taxon>
        <taxon>Fungi incertae sedis</taxon>
        <taxon>Mucoromycota</taxon>
        <taxon>Mortierellomycotina</taxon>
        <taxon>Mortierellomycetes</taxon>
        <taxon>Mortierellales</taxon>
        <taxon>Mortierellaceae</taxon>
        <taxon>Modicella</taxon>
    </lineage>
</organism>
<dbReference type="Gene3D" id="2.60.200.40">
    <property type="match status" value="1"/>
</dbReference>
<comment type="caution">
    <text evidence="2">The sequence shown here is derived from an EMBL/GenBank/DDBJ whole genome shotgun (WGS) entry which is preliminary data.</text>
</comment>
<evidence type="ECO:0000259" key="1">
    <source>
        <dbReference type="Pfam" id="PF19279"/>
    </source>
</evidence>
<accession>A0A9P6SQT5</accession>
<evidence type="ECO:0000313" key="2">
    <source>
        <dbReference type="EMBL" id="KAF9991628.1"/>
    </source>
</evidence>
<dbReference type="Proteomes" id="UP000749646">
    <property type="component" value="Unassembled WGS sequence"/>
</dbReference>
<dbReference type="EMBL" id="JAAAHW010002631">
    <property type="protein sequence ID" value="KAF9991628.1"/>
    <property type="molecule type" value="Genomic_DNA"/>
</dbReference>
<feature type="non-terminal residue" evidence="2">
    <location>
        <position position="1"/>
    </location>
</feature>
<dbReference type="InterPro" id="IPR016064">
    <property type="entry name" value="NAD/diacylglycerol_kinase_sf"/>
</dbReference>
<dbReference type="InterPro" id="IPR045540">
    <property type="entry name" value="YegS/DAGK_C"/>
</dbReference>
<keyword evidence="3" id="KW-1185">Reference proteome</keyword>
<dbReference type="SUPFAM" id="SSF111331">
    <property type="entry name" value="NAD kinase/diacylglycerol kinase-like"/>
    <property type="match status" value="1"/>
</dbReference>
<name>A0A9P6SQT5_9FUNG</name>
<sequence>FDVVCLHNLSLFDALMKAGPALKTGSLMKLPSNQAFTQRNDKVTMSPVDPSEQVYVEADGEVAGILPATWHIIPNGCRMILP</sequence>
<dbReference type="AlphaFoldDB" id="A0A9P6SQT5"/>